<dbReference type="Proteomes" id="UP000502136">
    <property type="component" value="Chromosome"/>
</dbReference>
<dbReference type="RefSeq" id="WP_168907158.1">
    <property type="nucleotide sequence ID" value="NZ_CP051428.1"/>
</dbReference>
<gene>
    <name evidence="1" type="ORF">HGI30_08085</name>
</gene>
<accession>A0A6H2GVQ9</accession>
<dbReference type="EMBL" id="CP051428">
    <property type="protein sequence ID" value="QJC51511.1"/>
    <property type="molecule type" value="Genomic_DNA"/>
</dbReference>
<sequence length="577" mass="63984">MNKMYVNVIHRADRGPAMREGLRFQQDAAHEAGIRTTILMSYEGLCDPEMVAYVKTQQQLGDEIGIHFHNFMCEEMRPFAESDDMALYLHSTASKKSIVDRIFQTFEEAFGFAPVSIGGYILDSETILYIKQKQPQVKAAITNCFEEGVKMFEGNNNSWYLFSDGGPWGAFYPSRHHHLAPARSAEEAIDIVSLPHLNRDMVLALTSRDDYFSSHPANVMRAKANDGPRSPYMRRFVDQWIQQKDYNGFSYYSVFVSTPWVMPGNIFVDDAEHAKALYVDSLQYLRQKADEGEAELATMSGFADAYRLLAGPDKPEVNLWKDILAGTKRQTFWYVDSAFRCAIDLNIGGTICDLRPYVGELSGDMGPDTEILWNGNHPYLIAKEHRGHSGHRCVVSIGGASASIENVRTGGRVGRSAEGKHQLIVDPIVLEVGGHEVTLESTFTFEGAGRIRIERRVAAVSDPDVEVGVAEVFDGCYGTTIYPEDMRGIGLHAEGAAESASLAYAYRSGKAAVESPKRLSATVPKLRTRVSLVPEPGSADRGSVQEGVLFKPYYKLSSEKTLKQGGATATWLILEQA</sequence>
<name>A0A6H2GVQ9_9BACL</name>
<dbReference type="Gene3D" id="3.20.20.510">
    <property type="entry name" value="Uncharacterised protein PF12979, DUF3863"/>
    <property type="match status" value="1"/>
</dbReference>
<keyword evidence="2" id="KW-1185">Reference proteome</keyword>
<dbReference type="KEGG" id="palr:HGI30_08085"/>
<dbReference type="AlphaFoldDB" id="A0A6H2GVQ9"/>
<organism evidence="1 2">
    <name type="scientific">Paenibacillus albicereus</name>
    <dbReference type="NCBI Taxonomy" id="2726185"/>
    <lineage>
        <taxon>Bacteria</taxon>
        <taxon>Bacillati</taxon>
        <taxon>Bacillota</taxon>
        <taxon>Bacilli</taxon>
        <taxon>Bacillales</taxon>
        <taxon>Paenibacillaceae</taxon>
        <taxon>Paenibacillus</taxon>
    </lineage>
</organism>
<protein>
    <submittedName>
        <fullName evidence="1">Uncharacterized protein</fullName>
    </submittedName>
</protein>
<proteinExistence type="predicted"/>
<evidence type="ECO:0000313" key="2">
    <source>
        <dbReference type="Proteomes" id="UP000502136"/>
    </source>
</evidence>
<reference evidence="1 2" key="1">
    <citation type="submission" date="2020-04" db="EMBL/GenBank/DDBJ databases">
        <title>Novel Paenibacillus strain UniB2 isolated from commercial digestive syrup.</title>
        <authorList>
            <person name="Thorat V."/>
            <person name="Kirdat K."/>
            <person name="Tiwarekar B."/>
            <person name="Yadav A."/>
        </authorList>
    </citation>
    <scope>NUCLEOTIDE SEQUENCE [LARGE SCALE GENOMIC DNA]</scope>
    <source>
        <strain evidence="1 2">UniB2</strain>
    </source>
</reference>
<evidence type="ECO:0000313" key="1">
    <source>
        <dbReference type="EMBL" id="QJC51511.1"/>
    </source>
</evidence>